<dbReference type="InterPro" id="IPR004045">
    <property type="entry name" value="Glutathione_S-Trfase_N"/>
</dbReference>
<evidence type="ECO:0000259" key="2">
    <source>
        <dbReference type="PROSITE" id="PS50405"/>
    </source>
</evidence>
<dbReference type="Proteomes" id="UP001320898">
    <property type="component" value="Unassembled WGS sequence"/>
</dbReference>
<dbReference type="PROSITE" id="PS50404">
    <property type="entry name" value="GST_NTER"/>
    <property type="match status" value="1"/>
</dbReference>
<evidence type="ECO:0000313" key="4">
    <source>
        <dbReference type="Proteomes" id="UP001320898"/>
    </source>
</evidence>
<keyword evidence="4" id="KW-1185">Reference proteome</keyword>
<dbReference type="PROSITE" id="PS50405">
    <property type="entry name" value="GST_CTER"/>
    <property type="match status" value="1"/>
</dbReference>
<dbReference type="AlphaFoldDB" id="A0AAW5QY21"/>
<dbReference type="InterPro" id="IPR036249">
    <property type="entry name" value="Thioredoxin-like_sf"/>
</dbReference>
<dbReference type="PANTHER" id="PTHR44051:SF8">
    <property type="entry name" value="GLUTATHIONE S-TRANSFERASE GSTA"/>
    <property type="match status" value="1"/>
</dbReference>
<evidence type="ECO:0000259" key="1">
    <source>
        <dbReference type="PROSITE" id="PS50404"/>
    </source>
</evidence>
<dbReference type="SUPFAM" id="SSF52833">
    <property type="entry name" value="Thioredoxin-like"/>
    <property type="match status" value="1"/>
</dbReference>
<dbReference type="PANTHER" id="PTHR44051">
    <property type="entry name" value="GLUTATHIONE S-TRANSFERASE-RELATED"/>
    <property type="match status" value="1"/>
</dbReference>
<dbReference type="Gene3D" id="3.40.30.10">
    <property type="entry name" value="Glutaredoxin"/>
    <property type="match status" value="1"/>
</dbReference>
<dbReference type="CDD" id="cd03046">
    <property type="entry name" value="GST_N_GTT1_like"/>
    <property type="match status" value="1"/>
</dbReference>
<dbReference type="Pfam" id="PF13410">
    <property type="entry name" value="GST_C_2"/>
    <property type="match status" value="1"/>
</dbReference>
<dbReference type="SFLD" id="SFLDG01150">
    <property type="entry name" value="Main.1:_Beta-like"/>
    <property type="match status" value="1"/>
</dbReference>
<organism evidence="3 4">
    <name type="scientific">Microbaculum marinisediminis</name>
    <dbReference type="NCBI Taxonomy" id="2931392"/>
    <lineage>
        <taxon>Bacteria</taxon>
        <taxon>Pseudomonadati</taxon>
        <taxon>Pseudomonadota</taxon>
        <taxon>Alphaproteobacteria</taxon>
        <taxon>Hyphomicrobiales</taxon>
        <taxon>Tepidamorphaceae</taxon>
        <taxon>Microbaculum</taxon>
    </lineage>
</organism>
<dbReference type="InterPro" id="IPR036282">
    <property type="entry name" value="Glutathione-S-Trfase_C_sf"/>
</dbReference>
<proteinExistence type="predicted"/>
<dbReference type="InterPro" id="IPR010987">
    <property type="entry name" value="Glutathione-S-Trfase_C-like"/>
</dbReference>
<comment type="caution">
    <text evidence="3">The sequence shown here is derived from an EMBL/GenBank/DDBJ whole genome shotgun (WGS) entry which is preliminary data.</text>
</comment>
<dbReference type="SFLD" id="SFLDG00358">
    <property type="entry name" value="Main_(cytGST)"/>
    <property type="match status" value="1"/>
</dbReference>
<protein>
    <submittedName>
        <fullName evidence="3">Glutathione S-transferase family protein</fullName>
    </submittedName>
</protein>
<dbReference type="CDD" id="cd03207">
    <property type="entry name" value="GST_C_8"/>
    <property type="match status" value="1"/>
</dbReference>
<sequence>MKLYGAPQTRSVQAVWMLEECGARYERVLVDIRGGAQHTPEYHAINPMEKVPALVDGEARIAETGAICAYLADRFPEAELAPRIHDPERGRYLQWLFFSGSCVEPSFMEKVLGIDVNPSQAGWGNYAKVLDVLEEGVGDGPWLLGDRFTAADVVIGSGLYFGVRLFDLIAPRPAFDAYIDRCMARSAFVRAQELAEDWT</sequence>
<dbReference type="SFLD" id="SFLDS00019">
    <property type="entry name" value="Glutathione_Transferase_(cytos"/>
    <property type="match status" value="1"/>
</dbReference>
<evidence type="ECO:0000313" key="3">
    <source>
        <dbReference type="EMBL" id="MCT8971308.1"/>
    </source>
</evidence>
<dbReference type="EMBL" id="JALIDZ010000002">
    <property type="protein sequence ID" value="MCT8971308.1"/>
    <property type="molecule type" value="Genomic_DNA"/>
</dbReference>
<dbReference type="SUPFAM" id="SSF47616">
    <property type="entry name" value="GST C-terminal domain-like"/>
    <property type="match status" value="1"/>
</dbReference>
<gene>
    <name evidence="3" type="ORF">MUB46_05480</name>
</gene>
<name>A0AAW5QY21_9HYPH</name>
<dbReference type="Gene3D" id="1.20.1050.10">
    <property type="match status" value="1"/>
</dbReference>
<dbReference type="Pfam" id="PF02798">
    <property type="entry name" value="GST_N"/>
    <property type="match status" value="1"/>
</dbReference>
<dbReference type="RefSeq" id="WP_261614873.1">
    <property type="nucleotide sequence ID" value="NZ_JALIDZ010000002.1"/>
</dbReference>
<accession>A0AAW5QY21</accession>
<reference evidence="3 4" key="1">
    <citation type="submission" date="2022-04" db="EMBL/GenBank/DDBJ databases">
        <authorList>
            <person name="Ye Y.-Q."/>
            <person name="Du Z.-J."/>
        </authorList>
    </citation>
    <scope>NUCLEOTIDE SEQUENCE [LARGE SCALE GENOMIC DNA]</scope>
    <source>
        <strain evidence="3 4">A6E488</strain>
    </source>
</reference>
<dbReference type="InterPro" id="IPR040079">
    <property type="entry name" value="Glutathione_S-Trfase"/>
</dbReference>
<feature type="domain" description="GST C-terminal" evidence="2">
    <location>
        <begin position="85"/>
        <end position="199"/>
    </location>
</feature>
<feature type="domain" description="GST N-terminal" evidence="1">
    <location>
        <begin position="1"/>
        <end position="79"/>
    </location>
</feature>